<dbReference type="RefSeq" id="WP_062803529.1">
    <property type="nucleotide sequence ID" value="NZ_CP014845.1"/>
</dbReference>
<dbReference type="Proteomes" id="UP000075238">
    <property type="component" value="Chromosome 2"/>
</dbReference>
<dbReference type="Gene3D" id="3.40.50.80">
    <property type="entry name" value="Nucleotide-binding domain of ferredoxin-NADP reductase (FNR) module"/>
    <property type="match status" value="1"/>
</dbReference>
<dbReference type="InterPro" id="IPR001041">
    <property type="entry name" value="2Fe-2S_ferredoxin-type"/>
</dbReference>
<evidence type="ECO:0000256" key="1">
    <source>
        <dbReference type="ARBA" id="ARBA00001917"/>
    </source>
</evidence>
<evidence type="ECO:0000256" key="7">
    <source>
        <dbReference type="ARBA" id="ARBA00023004"/>
    </source>
</evidence>
<dbReference type="InterPro" id="IPR036010">
    <property type="entry name" value="2Fe-2S_ferredoxin-like_sf"/>
</dbReference>
<organism evidence="11 12">
    <name type="scientific">Cupriavidus nantongensis</name>
    <dbReference type="NCBI Taxonomy" id="1796606"/>
    <lineage>
        <taxon>Bacteria</taxon>
        <taxon>Pseudomonadati</taxon>
        <taxon>Pseudomonadota</taxon>
        <taxon>Betaproteobacteria</taxon>
        <taxon>Burkholderiales</taxon>
        <taxon>Burkholderiaceae</taxon>
        <taxon>Cupriavidus</taxon>
    </lineage>
</organism>
<dbReference type="Gene3D" id="3.10.20.30">
    <property type="match status" value="1"/>
</dbReference>
<dbReference type="GO" id="GO:0016491">
    <property type="term" value="F:oxidoreductase activity"/>
    <property type="evidence" value="ECO:0007669"/>
    <property type="project" value="UniProtKB-KW"/>
</dbReference>
<keyword evidence="12" id="KW-1185">Reference proteome</keyword>
<keyword evidence="3" id="KW-0288">FMN</keyword>
<evidence type="ECO:0000313" key="12">
    <source>
        <dbReference type="Proteomes" id="UP000075238"/>
    </source>
</evidence>
<dbReference type="STRING" id="1796606.A2G96_28660"/>
<feature type="domain" description="FAD-binding FR-type" evidence="10">
    <location>
        <begin position="2"/>
        <end position="105"/>
    </location>
</feature>
<dbReference type="EMBL" id="CP014845">
    <property type="protein sequence ID" value="AMR81738.1"/>
    <property type="molecule type" value="Genomic_DNA"/>
</dbReference>
<dbReference type="SUPFAM" id="SSF52343">
    <property type="entry name" value="Ferredoxin reductase-like, C-terminal NADP-linked domain"/>
    <property type="match status" value="1"/>
</dbReference>
<keyword evidence="6" id="KW-0560">Oxidoreductase</keyword>
<feature type="domain" description="2Fe-2S ferredoxin-type" evidence="9">
    <location>
        <begin position="232"/>
        <end position="317"/>
    </location>
</feature>
<keyword evidence="2" id="KW-0285">Flavoprotein</keyword>
<dbReference type="InterPro" id="IPR006058">
    <property type="entry name" value="2Fe2S_fd_BS"/>
</dbReference>
<reference evidence="11 12" key="1">
    <citation type="submission" date="2016-03" db="EMBL/GenBank/DDBJ databases">
        <title>Complete genome sequence of a novel chlorpyrifos degrading bacterium, Cupriavidus nantongensis sp. X1.</title>
        <authorList>
            <person name="Fang L."/>
        </authorList>
    </citation>
    <scope>NUCLEOTIDE SEQUENCE [LARGE SCALE GENOMIC DNA]</scope>
    <source>
        <strain evidence="11 12">X1</strain>
    </source>
</reference>
<evidence type="ECO:0000313" key="11">
    <source>
        <dbReference type="EMBL" id="AMR81738.1"/>
    </source>
</evidence>
<dbReference type="OrthoDB" id="544091at2"/>
<dbReference type="InterPro" id="IPR054582">
    <property type="entry name" value="DmmA-like_N"/>
</dbReference>
<comment type="cofactor">
    <cofactor evidence="1">
        <name>FMN</name>
        <dbReference type="ChEBI" id="CHEBI:58210"/>
    </cofactor>
</comment>
<dbReference type="SUPFAM" id="SSF54292">
    <property type="entry name" value="2Fe-2S ferredoxin-like"/>
    <property type="match status" value="1"/>
</dbReference>
<evidence type="ECO:0000256" key="4">
    <source>
        <dbReference type="ARBA" id="ARBA00022714"/>
    </source>
</evidence>
<evidence type="ECO:0000256" key="6">
    <source>
        <dbReference type="ARBA" id="ARBA00023002"/>
    </source>
</evidence>
<dbReference type="CDD" id="cd00207">
    <property type="entry name" value="fer2"/>
    <property type="match status" value="1"/>
</dbReference>
<dbReference type="Gene3D" id="2.40.30.10">
    <property type="entry name" value="Translation factors"/>
    <property type="match status" value="1"/>
</dbReference>
<keyword evidence="7" id="KW-0408">Iron</keyword>
<gene>
    <name evidence="11" type="ORF">A2G96_28660</name>
</gene>
<dbReference type="Pfam" id="PF00111">
    <property type="entry name" value="Fer2"/>
    <property type="match status" value="1"/>
</dbReference>
<evidence type="ECO:0000256" key="3">
    <source>
        <dbReference type="ARBA" id="ARBA00022643"/>
    </source>
</evidence>
<dbReference type="PRINTS" id="PR00409">
    <property type="entry name" value="PHDIOXRDTASE"/>
</dbReference>
<dbReference type="InterPro" id="IPR012675">
    <property type="entry name" value="Beta-grasp_dom_sf"/>
</dbReference>
<evidence type="ECO:0000256" key="8">
    <source>
        <dbReference type="ARBA" id="ARBA00023014"/>
    </source>
</evidence>
<evidence type="ECO:0000256" key="5">
    <source>
        <dbReference type="ARBA" id="ARBA00022723"/>
    </source>
</evidence>
<sequence>MTETLRVRVGRVEPLAAGIKRFTLQPCDGGALPAFDSGSHVVVHMDGGRLRNAYSLTSTLGEPGHYQIAVRLEEASRGGSRYMHEQVREGDELHIGAPGNLFSLDHGAGRHLLIAGGIGITPFMTHIQALAARGAAFELHYCFRNTQSAAFLDVLPATLQPGQLHLYESDNGTLLDIPALIAAQPAGTHVYVCGPAPLNDAVVNAARAAGWDAARIHFEQFRNEVDATGGAFEAVLQKSGMTLQVGADESLLRAIEKAGIKVDCMCREGICGSCETAIVEGEADHRDQYLSDAEKAAQKTMMLCVSRCRGRRLVLDL</sequence>
<dbReference type="InterPro" id="IPR050415">
    <property type="entry name" value="MRET"/>
</dbReference>
<evidence type="ECO:0000259" key="9">
    <source>
        <dbReference type="PROSITE" id="PS51085"/>
    </source>
</evidence>
<dbReference type="KEGG" id="cnan:A2G96_28660"/>
<proteinExistence type="predicted"/>
<dbReference type="InterPro" id="IPR017927">
    <property type="entry name" value="FAD-bd_FR_type"/>
</dbReference>
<name>A0A142JUH6_9BURK</name>
<dbReference type="SUPFAM" id="SSF63380">
    <property type="entry name" value="Riboflavin synthase domain-like"/>
    <property type="match status" value="1"/>
</dbReference>
<keyword evidence="8" id="KW-0411">Iron-sulfur</keyword>
<dbReference type="Pfam" id="PF22290">
    <property type="entry name" value="DmmA-like_N"/>
    <property type="match status" value="1"/>
</dbReference>
<dbReference type="PANTHER" id="PTHR47354">
    <property type="entry name" value="NADH OXIDOREDUCTASE HCR"/>
    <property type="match status" value="1"/>
</dbReference>
<protein>
    <submittedName>
        <fullName evidence="11">Ferredoxin--NADP(+) reductase</fullName>
    </submittedName>
</protein>
<dbReference type="PROSITE" id="PS51085">
    <property type="entry name" value="2FE2S_FER_2"/>
    <property type="match status" value="1"/>
</dbReference>
<evidence type="ECO:0000259" key="10">
    <source>
        <dbReference type="PROSITE" id="PS51384"/>
    </source>
</evidence>
<dbReference type="GO" id="GO:0051537">
    <property type="term" value="F:2 iron, 2 sulfur cluster binding"/>
    <property type="evidence" value="ECO:0007669"/>
    <property type="project" value="UniProtKB-KW"/>
</dbReference>
<accession>A0A142JUH6</accession>
<dbReference type="PROSITE" id="PS51384">
    <property type="entry name" value="FAD_FR"/>
    <property type="match status" value="1"/>
</dbReference>
<evidence type="ECO:0000256" key="2">
    <source>
        <dbReference type="ARBA" id="ARBA00022630"/>
    </source>
</evidence>
<keyword evidence="5" id="KW-0479">Metal-binding</keyword>
<dbReference type="AlphaFoldDB" id="A0A142JUH6"/>
<dbReference type="CDD" id="cd06185">
    <property type="entry name" value="PDR_like"/>
    <property type="match status" value="1"/>
</dbReference>
<dbReference type="PROSITE" id="PS00197">
    <property type="entry name" value="2FE2S_FER_1"/>
    <property type="match status" value="1"/>
</dbReference>
<keyword evidence="4" id="KW-0001">2Fe-2S</keyword>
<dbReference type="GO" id="GO:0046872">
    <property type="term" value="F:metal ion binding"/>
    <property type="evidence" value="ECO:0007669"/>
    <property type="project" value="UniProtKB-KW"/>
</dbReference>
<dbReference type="PANTHER" id="PTHR47354:SF1">
    <property type="entry name" value="CARNITINE MONOOXYGENASE REDUCTASE SUBUNIT"/>
    <property type="match status" value="1"/>
</dbReference>
<dbReference type="InterPro" id="IPR017938">
    <property type="entry name" value="Riboflavin_synthase-like_b-brl"/>
</dbReference>
<dbReference type="InterPro" id="IPR039261">
    <property type="entry name" value="FNR_nucleotide-bd"/>
</dbReference>